<protein>
    <submittedName>
        <fullName evidence="1">Uncharacterized protein</fullName>
    </submittedName>
</protein>
<sequence>MINATQKLLVKTDRSTLSLLIVPAALGSRQHRLLFVHRRDGVIVAVEDYDFTQTRFLTQDLMGEGETLISQHSEEEAPESRCKVKTVTSSDGDFYLEFLAEHTAIKKVSGGYEVLRQTNQPQTGQPDRFESAAIVLA</sequence>
<proteinExistence type="predicted"/>
<keyword evidence="2" id="KW-1185">Reference proteome</keyword>
<evidence type="ECO:0000313" key="1">
    <source>
        <dbReference type="EMBL" id="BAY58511.1"/>
    </source>
</evidence>
<reference evidence="1 2" key="1">
    <citation type="submission" date="2017-06" db="EMBL/GenBank/DDBJ databases">
        <title>Genome sequencing of cyanobaciteial culture collection at National Institute for Environmental Studies (NIES).</title>
        <authorList>
            <person name="Hirose Y."/>
            <person name="Shimura Y."/>
            <person name="Fujisawa T."/>
            <person name="Nakamura Y."/>
            <person name="Kawachi M."/>
        </authorList>
    </citation>
    <scope>NUCLEOTIDE SEQUENCE [LARGE SCALE GENOMIC DNA]</scope>
    <source>
        <strain evidence="1 2">NIES-2135</strain>
    </source>
</reference>
<organism evidence="1 2">
    <name type="scientific">Leptolyngbya boryana NIES-2135</name>
    <dbReference type="NCBI Taxonomy" id="1973484"/>
    <lineage>
        <taxon>Bacteria</taxon>
        <taxon>Bacillati</taxon>
        <taxon>Cyanobacteriota</taxon>
        <taxon>Cyanophyceae</taxon>
        <taxon>Leptolyngbyales</taxon>
        <taxon>Leptolyngbyaceae</taxon>
        <taxon>Leptolyngbya group</taxon>
        <taxon>Leptolyngbya</taxon>
    </lineage>
</organism>
<dbReference type="AlphaFoldDB" id="A0A1Z4JP26"/>
<accession>A0A1Z4JP26</accession>
<gene>
    <name evidence="1" type="ORF">NIES2135_53840</name>
</gene>
<evidence type="ECO:0000313" key="2">
    <source>
        <dbReference type="Proteomes" id="UP000217895"/>
    </source>
</evidence>
<dbReference type="Proteomes" id="UP000217895">
    <property type="component" value="Chromosome"/>
</dbReference>
<dbReference type="EMBL" id="AP018203">
    <property type="protein sequence ID" value="BAY58511.1"/>
    <property type="molecule type" value="Genomic_DNA"/>
</dbReference>
<name>A0A1Z4JP26_LEPBY</name>